<evidence type="ECO:0000256" key="4">
    <source>
        <dbReference type="SAM" id="MobiDB-lite"/>
    </source>
</evidence>
<dbReference type="InParanoid" id="C8XJS2"/>
<dbReference type="eggNOG" id="COG0456">
    <property type="taxonomic scope" value="Bacteria"/>
</dbReference>
<dbReference type="STRING" id="479431.Namu_4346"/>
<dbReference type="InterPro" id="IPR051814">
    <property type="entry name" value="NAD(P)H-dep_FMN_reductase"/>
</dbReference>
<dbReference type="NCBIfam" id="TIGR03567">
    <property type="entry name" value="FMN_reduc_SsuE"/>
    <property type="match status" value="1"/>
</dbReference>
<dbReference type="KEGG" id="nml:Namu_4346"/>
<dbReference type="eggNOG" id="COG0431">
    <property type="taxonomic scope" value="Bacteria"/>
</dbReference>
<evidence type="ECO:0000313" key="6">
    <source>
        <dbReference type="EMBL" id="ACV80633.1"/>
    </source>
</evidence>
<dbReference type="GO" id="GO:0016747">
    <property type="term" value="F:acyltransferase activity, transferring groups other than amino-acyl groups"/>
    <property type="evidence" value="ECO:0007669"/>
    <property type="project" value="InterPro"/>
</dbReference>
<dbReference type="PANTHER" id="PTHR43408">
    <property type="entry name" value="FMN REDUCTASE (NADPH)"/>
    <property type="match status" value="1"/>
</dbReference>
<keyword evidence="3" id="KW-0560">Oxidoreductase</keyword>
<evidence type="ECO:0000256" key="2">
    <source>
        <dbReference type="ARBA" id="ARBA00022643"/>
    </source>
</evidence>
<feature type="domain" description="N-acetyltransferase" evidence="5">
    <location>
        <begin position="203"/>
        <end position="356"/>
    </location>
</feature>
<dbReference type="RefSeq" id="WP_015749457.1">
    <property type="nucleotide sequence ID" value="NC_013235.1"/>
</dbReference>
<organism evidence="6 7">
    <name type="scientific">Nakamurella multipartita (strain ATCC 700099 / DSM 44233 / CIP 104796 / JCM 9543 / NBRC 105858 / Y-104)</name>
    <name type="common">Microsphaera multipartita</name>
    <dbReference type="NCBI Taxonomy" id="479431"/>
    <lineage>
        <taxon>Bacteria</taxon>
        <taxon>Bacillati</taxon>
        <taxon>Actinomycetota</taxon>
        <taxon>Actinomycetes</taxon>
        <taxon>Nakamurellales</taxon>
        <taxon>Nakamurellaceae</taxon>
        <taxon>Nakamurella</taxon>
    </lineage>
</organism>
<dbReference type="GO" id="GO:0008752">
    <property type="term" value="F:FMN reductase [NAD(P)H] activity"/>
    <property type="evidence" value="ECO:0007669"/>
    <property type="project" value="InterPro"/>
</dbReference>
<dbReference type="GO" id="GO:0046306">
    <property type="term" value="P:alkanesulfonate catabolic process"/>
    <property type="evidence" value="ECO:0007669"/>
    <property type="project" value="InterPro"/>
</dbReference>
<evidence type="ECO:0000313" key="7">
    <source>
        <dbReference type="Proteomes" id="UP000002218"/>
    </source>
</evidence>
<dbReference type="InterPro" id="IPR005025">
    <property type="entry name" value="FMN_Rdtase-like_dom"/>
</dbReference>
<keyword evidence="2" id="KW-0288">FMN</keyword>
<dbReference type="AlphaFoldDB" id="C8XJS2"/>
<dbReference type="InterPro" id="IPR029039">
    <property type="entry name" value="Flavoprotein-like_sf"/>
</dbReference>
<dbReference type="SUPFAM" id="SSF55729">
    <property type="entry name" value="Acyl-CoA N-acyltransferases (Nat)"/>
    <property type="match status" value="1"/>
</dbReference>
<feature type="region of interest" description="Disordered" evidence="4">
    <location>
        <begin position="362"/>
        <end position="407"/>
    </location>
</feature>
<dbReference type="PANTHER" id="PTHR43408:SF1">
    <property type="entry name" value="FMN REDUCTASE (NADPH)"/>
    <property type="match status" value="1"/>
</dbReference>
<accession>C8XJS2</accession>
<dbReference type="Gene3D" id="3.40.50.360">
    <property type="match status" value="1"/>
</dbReference>
<sequence length="407" mass="43155">MSTVLSISGSPQPVSSTHALLTHVNRRIAGAGHTVTILPVRTLPAAPLLVGDLTHPAIIEAIAAVRAADALVVATPVYQSAYSGLLKVFLDLLPQFALRGKTVLPLATGGSSAHVLAVDYALRPVLSALGAAHVTPGWFVPSAHIRVFPDGGVLLDAASLAPIAQVTDEFLATIATARAGSLPLRVDAAAGPRVRPVAGADDLAVHRVDPSDPRLRPLLTDLVVEYGTRYGRESANTELTEVAASDFAEPDGTFLLLVENGETVAGGALRRYDHDTAEVKRVWTAHGHRRRGLARRVMAELEAAAHQLGYRRIHLTTGPRQPEARQLYLATGYTPRFDLTADPESIGPLPFGKELVPGAGLAPWPAPRAASPVAPRKDRPLTRQPDYALGPEDRRQVHSRAVNGIPA</sequence>
<reference evidence="7" key="1">
    <citation type="submission" date="2009-09" db="EMBL/GenBank/DDBJ databases">
        <title>The complete genome of Nakamurella multipartita DSM 44233.</title>
        <authorList>
            <consortium name="US DOE Joint Genome Institute (JGI-PGF)"/>
            <person name="Lucas S."/>
            <person name="Copeland A."/>
            <person name="Lapidus A."/>
            <person name="Glavina del Rio T."/>
            <person name="Dalin E."/>
            <person name="Tice H."/>
            <person name="Bruce D."/>
            <person name="Goodwin L."/>
            <person name="Pitluck S."/>
            <person name="Kyrpides N."/>
            <person name="Mavromatis K."/>
            <person name="Ivanova N."/>
            <person name="Ovchinnikova G."/>
            <person name="Sims D."/>
            <person name="Meincke L."/>
            <person name="Brettin T."/>
            <person name="Detter J.C."/>
            <person name="Han C."/>
            <person name="Larimer F."/>
            <person name="Land M."/>
            <person name="Hauser L."/>
            <person name="Markowitz V."/>
            <person name="Cheng J.-F."/>
            <person name="Hugenholtz P."/>
            <person name="Woyke T."/>
            <person name="Wu D."/>
            <person name="Klenk H.-P."/>
            <person name="Eisen J.A."/>
        </authorList>
    </citation>
    <scope>NUCLEOTIDE SEQUENCE [LARGE SCALE GENOMIC DNA]</scope>
    <source>
        <strain evidence="7">ATCC 700099 / DSM 44233 / CIP 104796 / JCM 9543 / NBRC 105858 / Y-104</strain>
    </source>
</reference>
<protein>
    <submittedName>
        <fullName evidence="6">NADPH-dependent FMN reductase</fullName>
    </submittedName>
</protein>
<dbReference type="Proteomes" id="UP000002218">
    <property type="component" value="Chromosome"/>
</dbReference>
<dbReference type="Gene3D" id="3.40.630.30">
    <property type="match status" value="1"/>
</dbReference>
<dbReference type="InterPro" id="IPR016181">
    <property type="entry name" value="Acyl_CoA_acyltransferase"/>
</dbReference>
<keyword evidence="1" id="KW-0285">Flavoprotein</keyword>
<dbReference type="OrthoDB" id="70840at2"/>
<dbReference type="EMBL" id="CP001737">
    <property type="protein sequence ID" value="ACV80633.1"/>
    <property type="molecule type" value="Genomic_DNA"/>
</dbReference>
<dbReference type="InterPro" id="IPR020048">
    <property type="entry name" value="NADPH-dep_FMN_reduc_SsuE"/>
</dbReference>
<dbReference type="InterPro" id="IPR000182">
    <property type="entry name" value="GNAT_dom"/>
</dbReference>
<dbReference type="Pfam" id="PF00583">
    <property type="entry name" value="Acetyltransf_1"/>
    <property type="match status" value="1"/>
</dbReference>
<dbReference type="PROSITE" id="PS51186">
    <property type="entry name" value="GNAT"/>
    <property type="match status" value="1"/>
</dbReference>
<proteinExistence type="predicted"/>
<name>C8XJS2_NAKMY</name>
<evidence type="ECO:0000256" key="3">
    <source>
        <dbReference type="ARBA" id="ARBA00023002"/>
    </source>
</evidence>
<dbReference type="SUPFAM" id="SSF52218">
    <property type="entry name" value="Flavoproteins"/>
    <property type="match status" value="1"/>
</dbReference>
<evidence type="ECO:0000256" key="1">
    <source>
        <dbReference type="ARBA" id="ARBA00022630"/>
    </source>
</evidence>
<dbReference type="HOGENOM" id="CLU_675836_0_0_11"/>
<dbReference type="Pfam" id="PF03358">
    <property type="entry name" value="FMN_red"/>
    <property type="match status" value="1"/>
</dbReference>
<dbReference type="CDD" id="cd04301">
    <property type="entry name" value="NAT_SF"/>
    <property type="match status" value="1"/>
</dbReference>
<reference evidence="6 7" key="2">
    <citation type="journal article" date="2010" name="Stand. Genomic Sci.">
        <title>Complete genome sequence of Nakamurella multipartita type strain (Y-104).</title>
        <authorList>
            <person name="Tice H."/>
            <person name="Mayilraj S."/>
            <person name="Sims D."/>
            <person name="Lapidus A."/>
            <person name="Nolan M."/>
            <person name="Lucas S."/>
            <person name="Glavina Del Rio T."/>
            <person name="Copeland A."/>
            <person name="Cheng J.F."/>
            <person name="Meincke L."/>
            <person name="Bruce D."/>
            <person name="Goodwin L."/>
            <person name="Pitluck S."/>
            <person name="Ivanova N."/>
            <person name="Mavromatis K."/>
            <person name="Ovchinnikova G."/>
            <person name="Pati A."/>
            <person name="Chen A."/>
            <person name="Palaniappan K."/>
            <person name="Land M."/>
            <person name="Hauser L."/>
            <person name="Chang Y.J."/>
            <person name="Jeffries C.D."/>
            <person name="Detter J.C."/>
            <person name="Brettin T."/>
            <person name="Rohde M."/>
            <person name="Goker M."/>
            <person name="Bristow J."/>
            <person name="Eisen J.A."/>
            <person name="Markowitz V."/>
            <person name="Hugenholtz P."/>
            <person name="Kyrpides N.C."/>
            <person name="Klenk H.P."/>
            <person name="Chen F."/>
        </authorList>
    </citation>
    <scope>NUCLEOTIDE SEQUENCE [LARGE SCALE GENOMIC DNA]</scope>
    <source>
        <strain evidence="7">ATCC 700099 / DSM 44233 / CIP 104796 / JCM 9543 / NBRC 105858 / Y-104</strain>
    </source>
</reference>
<gene>
    <name evidence="6" type="ordered locus">Namu_4346</name>
</gene>
<keyword evidence="7" id="KW-1185">Reference proteome</keyword>
<evidence type="ECO:0000259" key="5">
    <source>
        <dbReference type="PROSITE" id="PS51186"/>
    </source>
</evidence>